<proteinExistence type="predicted"/>
<protein>
    <submittedName>
        <fullName evidence="1">Uncharacterized protein</fullName>
    </submittedName>
</protein>
<dbReference type="AlphaFoldDB" id="A0A427A3W9"/>
<name>A0A427A3W9_ENSVE</name>
<organism evidence="1 2">
    <name type="scientific">Ensete ventricosum</name>
    <name type="common">Abyssinian banana</name>
    <name type="synonym">Musa ensete</name>
    <dbReference type="NCBI Taxonomy" id="4639"/>
    <lineage>
        <taxon>Eukaryota</taxon>
        <taxon>Viridiplantae</taxon>
        <taxon>Streptophyta</taxon>
        <taxon>Embryophyta</taxon>
        <taxon>Tracheophyta</taxon>
        <taxon>Spermatophyta</taxon>
        <taxon>Magnoliopsida</taxon>
        <taxon>Liliopsida</taxon>
        <taxon>Zingiberales</taxon>
        <taxon>Musaceae</taxon>
        <taxon>Ensete</taxon>
    </lineage>
</organism>
<sequence length="71" mass="8002">MGTHFIIKEILRSASLHSLPMNQGRIWHVSGWMVLTEVPEQVLASTGRLGLLQRTGNPLLKRKKLRVLSLS</sequence>
<accession>A0A427A3W9</accession>
<dbReference type="Proteomes" id="UP000287651">
    <property type="component" value="Unassembled WGS sequence"/>
</dbReference>
<comment type="caution">
    <text evidence="1">The sequence shown here is derived from an EMBL/GenBank/DDBJ whole genome shotgun (WGS) entry which is preliminary data.</text>
</comment>
<reference evidence="1 2" key="1">
    <citation type="journal article" date="2014" name="Agronomy (Basel)">
        <title>A Draft Genome Sequence for Ensete ventricosum, the Drought-Tolerant Tree Against Hunger.</title>
        <authorList>
            <person name="Harrison J."/>
            <person name="Moore K.A."/>
            <person name="Paszkiewicz K."/>
            <person name="Jones T."/>
            <person name="Grant M."/>
            <person name="Ambacheew D."/>
            <person name="Muzemil S."/>
            <person name="Studholme D.J."/>
        </authorList>
    </citation>
    <scope>NUCLEOTIDE SEQUENCE [LARGE SCALE GENOMIC DNA]</scope>
</reference>
<evidence type="ECO:0000313" key="2">
    <source>
        <dbReference type="Proteomes" id="UP000287651"/>
    </source>
</evidence>
<evidence type="ECO:0000313" key="1">
    <source>
        <dbReference type="EMBL" id="RRT70957.1"/>
    </source>
</evidence>
<gene>
    <name evidence="1" type="ORF">B296_00034857</name>
</gene>
<dbReference type="EMBL" id="AMZH03003854">
    <property type="protein sequence ID" value="RRT70957.1"/>
    <property type="molecule type" value="Genomic_DNA"/>
</dbReference>